<evidence type="ECO:0008006" key="3">
    <source>
        <dbReference type="Google" id="ProtNLM"/>
    </source>
</evidence>
<name>A0A2C6A320_FUSNP</name>
<evidence type="ECO:0000313" key="2">
    <source>
        <dbReference type="Proteomes" id="UP000225199"/>
    </source>
</evidence>
<gene>
    <name evidence="1" type="ORF">CA840_03135</name>
</gene>
<sequence>MKNSSLLSRFLNIKKSRIRYKFSQLADKSASNMLRFVRLILFDFLSKIYNRNSLVFSIWKKIKDVMWRYYVFGSFICCFWS</sequence>
<organism evidence="1 2">
    <name type="scientific">Fusobacterium nucleatum subsp. polymorphum</name>
    <name type="common">Fusobacterium polymorphum</name>
    <dbReference type="NCBI Taxonomy" id="76857"/>
    <lineage>
        <taxon>Bacteria</taxon>
        <taxon>Fusobacteriati</taxon>
        <taxon>Fusobacteriota</taxon>
        <taxon>Fusobacteriia</taxon>
        <taxon>Fusobacteriales</taxon>
        <taxon>Fusobacteriaceae</taxon>
        <taxon>Fusobacterium</taxon>
    </lineage>
</organism>
<accession>A0A2C6A320</accession>
<evidence type="ECO:0000313" key="1">
    <source>
        <dbReference type="EMBL" id="PHH96428.1"/>
    </source>
</evidence>
<dbReference type="EMBL" id="NIRJ01000001">
    <property type="protein sequence ID" value="PHH96428.1"/>
    <property type="molecule type" value="Genomic_DNA"/>
</dbReference>
<comment type="caution">
    <text evidence="1">The sequence shown here is derived from an EMBL/GenBank/DDBJ whole genome shotgun (WGS) entry which is preliminary data.</text>
</comment>
<proteinExistence type="predicted"/>
<dbReference type="AlphaFoldDB" id="A0A2C6A320"/>
<reference evidence="1 2" key="1">
    <citation type="submission" date="2017-06" db="EMBL/GenBank/DDBJ databases">
        <title>Draft genome sequence of Fusobacterium nucleatum subsp. polymorphum KCOM 1002 (=ChDC F175).</title>
        <authorList>
            <person name="Kook J.-K."/>
            <person name="Park S.-N."/>
            <person name="Lim Y.K."/>
            <person name="Roh H."/>
        </authorList>
    </citation>
    <scope>NUCLEOTIDE SEQUENCE [LARGE SCALE GENOMIC DNA]</scope>
    <source>
        <strain evidence="2">KCOM 1002 (ChDC F175)</strain>
    </source>
</reference>
<protein>
    <recommendedName>
        <fullName evidence="3">PIN family toxin-antitoxin system</fullName>
    </recommendedName>
</protein>
<dbReference type="Proteomes" id="UP000225199">
    <property type="component" value="Unassembled WGS sequence"/>
</dbReference>